<dbReference type="InterPro" id="IPR007161">
    <property type="entry name" value="DUF364"/>
</dbReference>
<evidence type="ECO:0000259" key="1">
    <source>
        <dbReference type="Pfam" id="PF04016"/>
    </source>
</evidence>
<dbReference type="Pfam" id="PF13938">
    <property type="entry name" value="DUF4213"/>
    <property type="match status" value="1"/>
</dbReference>
<feature type="domain" description="DUF4213" evidence="2">
    <location>
        <begin position="8"/>
        <end position="88"/>
    </location>
</feature>
<dbReference type="SUPFAM" id="SSF159713">
    <property type="entry name" value="Dhaf3308-like"/>
    <property type="match status" value="1"/>
</dbReference>
<feature type="domain" description="Putative heavy-metal chelation" evidence="1">
    <location>
        <begin position="112"/>
        <end position="250"/>
    </location>
</feature>
<organism evidence="3 4">
    <name type="scientific">Methylocaldum szegediense</name>
    <dbReference type="NCBI Taxonomy" id="73780"/>
    <lineage>
        <taxon>Bacteria</taxon>
        <taxon>Pseudomonadati</taxon>
        <taxon>Pseudomonadota</taxon>
        <taxon>Gammaproteobacteria</taxon>
        <taxon>Methylococcales</taxon>
        <taxon>Methylococcaceae</taxon>
        <taxon>Methylocaldum</taxon>
    </lineage>
</organism>
<dbReference type="Gene3D" id="3.40.50.11590">
    <property type="match status" value="1"/>
</dbReference>
<protein>
    <submittedName>
        <fullName evidence="3">Uncharacterized protein</fullName>
    </submittedName>
</protein>
<dbReference type="EMBL" id="OX458333">
    <property type="protein sequence ID" value="CAI8718603.1"/>
    <property type="molecule type" value="Genomic_DNA"/>
</dbReference>
<evidence type="ECO:0000313" key="3">
    <source>
        <dbReference type="EMBL" id="CAI8718603.1"/>
    </source>
</evidence>
<accession>A0ABN8WZM1</accession>
<proteinExistence type="predicted"/>
<gene>
    <name evidence="3" type="ORF">MSZNOR_0046</name>
</gene>
<dbReference type="RefSeq" id="WP_317963591.1">
    <property type="nucleotide sequence ID" value="NZ_OX458333.1"/>
</dbReference>
<evidence type="ECO:0000313" key="4">
    <source>
        <dbReference type="Proteomes" id="UP001162030"/>
    </source>
</evidence>
<evidence type="ECO:0000259" key="2">
    <source>
        <dbReference type="Pfam" id="PF13938"/>
    </source>
</evidence>
<dbReference type="InterPro" id="IPR025251">
    <property type="entry name" value="DUF4213"/>
</dbReference>
<reference evidence="3 4" key="1">
    <citation type="submission" date="2023-03" db="EMBL/GenBank/DDBJ databases">
        <authorList>
            <person name="Pearce D."/>
        </authorList>
    </citation>
    <scope>NUCLEOTIDE SEQUENCE [LARGE SCALE GENOMIC DNA]</scope>
    <source>
        <strain evidence="3">Msz</strain>
    </source>
</reference>
<dbReference type="Pfam" id="PF04016">
    <property type="entry name" value="DUF364"/>
    <property type="match status" value="1"/>
</dbReference>
<keyword evidence="4" id="KW-1185">Reference proteome</keyword>
<sequence length="324" mass="35794">MTNTYEIYDLLQDYAVTPSPVREVLIGLVWTYCEAETVGLAMSPGISTRTLPWAGTLRGKSVAELAVWVREFDPYRATVGMAAVNAAINGLQLPAPGLSLSLQSESGNNLAVFEHFLPEIKGRRVVVIGRYPGLDRFAEQHGLNLTVLERQPGQGDLPDTACEYLLPEAEWVFITASSIPNKTFPRLAALSANAVSVLMGPTTPWLPDLYHFGIDYLAGVEVSDREALRQTVAEGGGVRIFETGLRYRIAALTPATAEAWTRQLIECTVREREKLKQDMAAWYDAENSARFPGYDRLEAADIRLSRLDTCFKRFQDASHRAPGS</sequence>
<dbReference type="Gene3D" id="3.30.390.100">
    <property type="match status" value="1"/>
</dbReference>
<name>A0ABN8WZM1_9GAMM</name>
<dbReference type="Proteomes" id="UP001162030">
    <property type="component" value="Chromosome"/>
</dbReference>